<evidence type="ECO:0000313" key="2">
    <source>
        <dbReference type="EMBL" id="KJV11004.1"/>
    </source>
</evidence>
<proteinExistence type="predicted"/>
<dbReference type="RefSeq" id="WP_045774256.1">
    <property type="nucleotide sequence ID" value="NZ_LAJY01000018.1"/>
</dbReference>
<protein>
    <recommendedName>
        <fullName evidence="1">FAD-binding domain-containing protein</fullName>
    </recommendedName>
</protein>
<sequence>MTQKTALIVGAGVAGLAAAYWLKRIGWRTIVIERAPALRSDGYMLGLSGPGYDIARRMGILPGLQADERAVRENLYRDRHGREVLRLRYQDFLAGVDWVTLPRTALVAHLQSALGPDSDIRYGLTLTRATDLGTSVEADLSDGSTLTCDLLIGADGVHSTVRALSFGPEAEYAKPLGYRFAAFQVPNILGLGDDFLSYVAPRRTVEFYTLWEDRLATLYAWRSPETGRIPPEARRQVLRAVFADLPPDVHRVIDSLSDEDGMAFDDMLLIEMPRWRKGRILLLGDAAHCLTLISGQGAGMAITSAWLLAEELTAGDIDAALDRHEAKLRPTITALQTRSRKIAGWFIPGTPWGFRLRNFILRRAPRRFLARYFQKAIQSEIILAARDFSTS</sequence>
<dbReference type="PANTHER" id="PTHR46865">
    <property type="entry name" value="OXIDOREDUCTASE-RELATED"/>
    <property type="match status" value="1"/>
</dbReference>
<reference evidence="2 3" key="1">
    <citation type="submission" date="2015-03" db="EMBL/GenBank/DDBJ databases">
        <title>Draft genome sequence of Elstera litoralis.</title>
        <authorList>
            <person name="Rahalkar M.C."/>
            <person name="Dhakephalkar P.K."/>
            <person name="Pore S.D."/>
            <person name="Arora P."/>
            <person name="Kapse N.G."/>
            <person name="Pandit P.S."/>
        </authorList>
    </citation>
    <scope>NUCLEOTIDE SEQUENCE [LARGE SCALE GENOMIC DNA]</scope>
    <source>
        <strain evidence="2 3">Dia-1</strain>
    </source>
</reference>
<comment type="caution">
    <text evidence="2">The sequence shown here is derived from an EMBL/GenBank/DDBJ whole genome shotgun (WGS) entry which is preliminary data.</text>
</comment>
<keyword evidence="3" id="KW-1185">Reference proteome</keyword>
<gene>
    <name evidence="2" type="ORF">VZ95_01205</name>
</gene>
<evidence type="ECO:0000259" key="1">
    <source>
        <dbReference type="Pfam" id="PF01494"/>
    </source>
</evidence>
<name>A0A0F3IZF8_9PROT</name>
<dbReference type="Proteomes" id="UP000033774">
    <property type="component" value="Unassembled WGS sequence"/>
</dbReference>
<organism evidence="2 3">
    <name type="scientific">Elstera litoralis</name>
    <dbReference type="NCBI Taxonomy" id="552518"/>
    <lineage>
        <taxon>Bacteria</taxon>
        <taxon>Pseudomonadati</taxon>
        <taxon>Pseudomonadota</taxon>
        <taxon>Alphaproteobacteria</taxon>
        <taxon>Rhodospirillales</taxon>
        <taxon>Rhodospirillaceae</taxon>
        <taxon>Elstera</taxon>
    </lineage>
</organism>
<dbReference type="Gene3D" id="3.50.50.60">
    <property type="entry name" value="FAD/NAD(P)-binding domain"/>
    <property type="match status" value="1"/>
</dbReference>
<dbReference type="PANTHER" id="PTHR46865:SF8">
    <property type="entry name" value="POSSIBLE OXIDOREDUCTASE"/>
    <property type="match status" value="1"/>
</dbReference>
<feature type="domain" description="FAD-binding" evidence="1">
    <location>
        <begin position="6"/>
        <end position="335"/>
    </location>
</feature>
<dbReference type="OrthoDB" id="4230779at2"/>
<dbReference type="EMBL" id="LAJY01000018">
    <property type="protein sequence ID" value="KJV11004.1"/>
    <property type="molecule type" value="Genomic_DNA"/>
</dbReference>
<dbReference type="InterPro" id="IPR051704">
    <property type="entry name" value="FAD_aromatic-hydroxylase"/>
</dbReference>
<dbReference type="Pfam" id="PF01494">
    <property type="entry name" value="FAD_binding_3"/>
    <property type="match status" value="1"/>
</dbReference>
<dbReference type="InterPro" id="IPR036188">
    <property type="entry name" value="FAD/NAD-bd_sf"/>
</dbReference>
<dbReference type="PRINTS" id="PR00420">
    <property type="entry name" value="RNGMNOXGNASE"/>
</dbReference>
<dbReference type="InterPro" id="IPR002938">
    <property type="entry name" value="FAD-bd"/>
</dbReference>
<evidence type="ECO:0000313" key="3">
    <source>
        <dbReference type="Proteomes" id="UP000033774"/>
    </source>
</evidence>
<dbReference type="SUPFAM" id="SSF51905">
    <property type="entry name" value="FAD/NAD(P)-binding domain"/>
    <property type="match status" value="1"/>
</dbReference>
<accession>A0A0F3IZF8</accession>
<dbReference type="AlphaFoldDB" id="A0A0F3IZF8"/>
<dbReference type="GO" id="GO:0071949">
    <property type="term" value="F:FAD binding"/>
    <property type="evidence" value="ECO:0007669"/>
    <property type="project" value="InterPro"/>
</dbReference>